<dbReference type="SUPFAM" id="SSF50729">
    <property type="entry name" value="PH domain-like"/>
    <property type="match status" value="1"/>
</dbReference>
<dbReference type="OrthoDB" id="6244550at2759"/>
<keyword evidence="4" id="KW-1185">Reference proteome</keyword>
<dbReference type="Gene3D" id="1.20.900.10">
    <property type="entry name" value="Dbl homology (DH) domain"/>
    <property type="match status" value="1"/>
</dbReference>
<evidence type="ECO:0000313" key="4">
    <source>
        <dbReference type="Proteomes" id="UP000245884"/>
    </source>
</evidence>
<feature type="compositionally biased region" description="Low complexity" evidence="1">
    <location>
        <begin position="96"/>
        <end position="110"/>
    </location>
</feature>
<feature type="compositionally biased region" description="Low complexity" evidence="1">
    <location>
        <begin position="195"/>
        <end position="222"/>
    </location>
</feature>
<feature type="compositionally biased region" description="Pro residues" evidence="1">
    <location>
        <begin position="971"/>
        <end position="982"/>
    </location>
</feature>
<reference evidence="3 4" key="1">
    <citation type="journal article" date="2018" name="Mol. Biol. Evol.">
        <title>Broad Genomic Sampling Reveals a Smut Pathogenic Ancestry of the Fungal Clade Ustilaginomycotina.</title>
        <authorList>
            <person name="Kijpornyongpan T."/>
            <person name="Mondo S.J."/>
            <person name="Barry K."/>
            <person name="Sandor L."/>
            <person name="Lee J."/>
            <person name="Lipzen A."/>
            <person name="Pangilinan J."/>
            <person name="LaButti K."/>
            <person name="Hainaut M."/>
            <person name="Henrissat B."/>
            <person name="Grigoriev I.V."/>
            <person name="Spatafora J.W."/>
            <person name="Aime M.C."/>
        </authorList>
    </citation>
    <scope>NUCLEOTIDE SEQUENCE [LARGE SCALE GENOMIC DNA]</scope>
    <source>
        <strain evidence="3 4">MCA 5214</strain>
    </source>
</reference>
<sequence length="1169" mass="124765">MSGFDLTGGLAALRSRVLPQQDVNHHQQQQQQQQQRPSSPPNHNHFSRSHQGFGGGGGGGESGPPQLPRLQTDFSSNDFFSSGSSEEEVRSEQRGSAESSSTFSGRSGPSTALTTPNASLEQQHQHQQQKAFGAGSGWPPPAGPSPDRRDSSLSAVSASNTASVRGSSAVFAYSDHLLSTTSPLLNGGGSGSGGSTFSAPSRSGSRSTSAGSAAGGSRVNSGHLSPNMVVPPTPNDVGDDSFATESSRSASAQAASEANEKAKKANPLQDLIQTEKAYVAELSMIIRRVASAWNRSNFPPAELDIMFRNIESIYRVDKAFLKSLKEIGPEPTSPRALGDLLMRWIDDLEAPYARYCENYFTDFDTWPAVQSNGRLLELLTEISDPATSEATTKGFSDKKRQLGDRWTLDGLFALPQLRLKYFKKLYARLLKSTNPGRSDHRLLVSANEKLDELLEKATRRISMSVLDDSPMAQREREEAINNQNLSANGRASSEARSSPLPPPSPLSPVSPTENISSANLLARIGDLDFGGRVGSPGGDTTPSAAAPRELSPKKATTPPPPLIPPFTAQQPLSADDIVTQSNHQELPSADELERSLDMSRVLDLFTMKPKKCQLRINPETLPFKRGMRKSADVVIDFKPMSTREELTWRRGHIFLLTDLFLICDRMTPSERAERGMGSDGMWLLFPPLAGKHVQVAERPGSGHSLAITILKKETLTIHLDSREEKEAWMRAFADCNDFATQMGLKLKNIPKPPASANSSRSDGSGSGSGSGSVSGAPFASANSMMSPTISVTPSESLPRMPSSSQDRAPSSLARDGSVTSTGSFPQIRSSSRGPSDPMSPGFGPRSSPSNASFHSSTSPPTGPVRPGPNSPGFRPMGASPGARPMRPPYHNGPGPGPGMMNGRPSPQQQQFPRPPPGQRPPPPGQSYGRPPPPRPDSGFGRPQSPGGPGGPGSNGGSGGGHLPSRPDFINRPPPQQGRPPPEMLRDSSRRPSAPNLRDRANGAMTPPVRTRSASSVGSNGTGGPAKLPSAMMKDGDLRHGPQYSPPSSPQLKAQGPTTSTVSAQMRCRLYLKQSHAQWKSLGNARLKLYHILPVDHKQLVVENDRKTLISTIVLSDGVERVGKVGVAVEVSDQGNRTGIVYMLQMRSEESAQGLFGELIDGSGRTVAVG</sequence>
<dbReference type="AlphaFoldDB" id="A0A316USG8"/>
<feature type="compositionally biased region" description="Pro residues" evidence="1">
    <location>
        <begin position="860"/>
        <end position="869"/>
    </location>
</feature>
<feature type="compositionally biased region" description="Polar residues" evidence="1">
    <location>
        <begin position="111"/>
        <end position="121"/>
    </location>
</feature>
<dbReference type="PANTHER" id="PTHR45924">
    <property type="entry name" value="FI17866P1"/>
    <property type="match status" value="1"/>
</dbReference>
<dbReference type="SMART" id="SM00325">
    <property type="entry name" value="RhoGEF"/>
    <property type="match status" value="1"/>
</dbReference>
<feature type="region of interest" description="Disordered" evidence="1">
    <location>
        <begin position="179"/>
        <end position="262"/>
    </location>
</feature>
<dbReference type="PANTHER" id="PTHR45924:SF2">
    <property type="entry name" value="FI17866P1"/>
    <property type="match status" value="1"/>
</dbReference>
<protein>
    <recommendedName>
        <fullName evidence="2">DH domain-containing protein</fullName>
    </recommendedName>
</protein>
<feature type="compositionally biased region" description="Low complexity" evidence="1">
    <location>
        <begin position="73"/>
        <end position="84"/>
    </location>
</feature>
<dbReference type="RefSeq" id="XP_025362340.1">
    <property type="nucleotide sequence ID" value="XM_025503682.1"/>
</dbReference>
<evidence type="ECO:0000313" key="3">
    <source>
        <dbReference type="EMBL" id="PWN27728.1"/>
    </source>
</evidence>
<feature type="region of interest" description="Disordered" evidence="1">
    <location>
        <begin position="465"/>
        <end position="513"/>
    </location>
</feature>
<feature type="compositionally biased region" description="Pro residues" evidence="1">
    <location>
        <begin position="912"/>
        <end position="935"/>
    </location>
</feature>
<feature type="compositionally biased region" description="Low complexity" evidence="1">
    <location>
        <begin position="754"/>
        <end position="763"/>
    </location>
</feature>
<feature type="compositionally biased region" description="Gly residues" evidence="1">
    <location>
        <begin position="946"/>
        <end position="961"/>
    </location>
</feature>
<organism evidence="3 4">
    <name type="scientific">Jaminaea rosea</name>
    <dbReference type="NCBI Taxonomy" id="1569628"/>
    <lineage>
        <taxon>Eukaryota</taxon>
        <taxon>Fungi</taxon>
        <taxon>Dikarya</taxon>
        <taxon>Basidiomycota</taxon>
        <taxon>Ustilaginomycotina</taxon>
        <taxon>Exobasidiomycetes</taxon>
        <taxon>Microstromatales</taxon>
        <taxon>Microstromatales incertae sedis</taxon>
        <taxon>Jaminaea</taxon>
    </lineage>
</organism>
<evidence type="ECO:0000256" key="1">
    <source>
        <dbReference type="SAM" id="MobiDB-lite"/>
    </source>
</evidence>
<dbReference type="STRING" id="1569628.A0A316USG8"/>
<dbReference type="GeneID" id="37025505"/>
<feature type="region of interest" description="Disordered" evidence="1">
    <location>
        <begin position="747"/>
        <end position="1060"/>
    </location>
</feature>
<feature type="compositionally biased region" description="Low complexity" evidence="1">
    <location>
        <begin position="888"/>
        <end position="911"/>
    </location>
</feature>
<dbReference type="Proteomes" id="UP000245884">
    <property type="component" value="Unassembled WGS sequence"/>
</dbReference>
<evidence type="ECO:0000259" key="2">
    <source>
        <dbReference type="PROSITE" id="PS50010"/>
    </source>
</evidence>
<feature type="compositionally biased region" description="Polar residues" evidence="1">
    <location>
        <begin position="153"/>
        <end position="165"/>
    </location>
</feature>
<dbReference type="InterPro" id="IPR000219">
    <property type="entry name" value="DH_dom"/>
</dbReference>
<dbReference type="GO" id="GO:0031267">
    <property type="term" value="F:small GTPase binding"/>
    <property type="evidence" value="ECO:0007669"/>
    <property type="project" value="TreeGrafter"/>
</dbReference>
<dbReference type="GO" id="GO:0005085">
    <property type="term" value="F:guanyl-nucleotide exchange factor activity"/>
    <property type="evidence" value="ECO:0007669"/>
    <property type="project" value="InterPro"/>
</dbReference>
<dbReference type="EMBL" id="KZ819667">
    <property type="protein sequence ID" value="PWN27728.1"/>
    <property type="molecule type" value="Genomic_DNA"/>
</dbReference>
<feature type="compositionally biased region" description="Gly residues" evidence="1">
    <location>
        <begin position="52"/>
        <end position="62"/>
    </location>
</feature>
<feature type="domain" description="DH" evidence="2">
    <location>
        <begin position="263"/>
        <end position="460"/>
    </location>
</feature>
<accession>A0A316USG8</accession>
<feature type="region of interest" description="Disordered" evidence="1">
    <location>
        <begin position="529"/>
        <end position="562"/>
    </location>
</feature>
<feature type="compositionally biased region" description="Pro residues" evidence="1">
    <location>
        <begin position="499"/>
        <end position="508"/>
    </location>
</feature>
<feature type="compositionally biased region" description="Polar residues" evidence="1">
    <location>
        <begin position="1049"/>
        <end position="1060"/>
    </location>
</feature>
<dbReference type="PROSITE" id="PS50010">
    <property type="entry name" value="DH_2"/>
    <property type="match status" value="1"/>
</dbReference>
<feature type="region of interest" description="Disordered" evidence="1">
    <location>
        <begin position="15"/>
        <end position="165"/>
    </location>
</feature>
<gene>
    <name evidence="3" type="ORF">BDZ90DRAFT_170470</name>
</gene>
<dbReference type="SUPFAM" id="SSF48065">
    <property type="entry name" value="DBL homology domain (DH-domain)"/>
    <property type="match status" value="1"/>
</dbReference>
<proteinExistence type="predicted"/>
<dbReference type="InterPro" id="IPR035899">
    <property type="entry name" value="DBL_dom_sf"/>
</dbReference>
<feature type="compositionally biased region" description="Polar residues" evidence="1">
    <location>
        <begin position="817"/>
        <end position="833"/>
    </location>
</feature>
<feature type="compositionally biased region" description="Low complexity" evidence="1">
    <location>
        <begin position="243"/>
        <end position="257"/>
    </location>
</feature>
<feature type="compositionally biased region" description="Polar residues" evidence="1">
    <location>
        <begin position="846"/>
        <end position="859"/>
    </location>
</feature>
<dbReference type="Pfam" id="PF00621">
    <property type="entry name" value="RhoGEF"/>
    <property type="match status" value="1"/>
</dbReference>
<name>A0A316USG8_9BASI</name>
<feature type="compositionally biased region" description="Polar residues" evidence="1">
    <location>
        <begin position="782"/>
        <end position="808"/>
    </location>
</feature>
<feature type="compositionally biased region" description="Polar residues" evidence="1">
    <location>
        <begin position="480"/>
        <end position="489"/>
    </location>
</feature>
<dbReference type="CDD" id="cd00821">
    <property type="entry name" value="PH"/>
    <property type="match status" value="1"/>
</dbReference>